<dbReference type="InterPro" id="IPR004090">
    <property type="entry name" value="Chemotax_Me-accpt_rcpt"/>
</dbReference>
<sequence length="444" mass="48106">MVDQVKTLRSCSYIVSCTVGLFSILYLFKQEFFYMILLLSIGLVIVLPCHFLGNSCTIRFLRCYLIVCVNFTIFITQTITGRFTPSPALYICAGALSMLFFSIMLVRLSFICSIALFLLEAAILSARADKWIEDPLVLAQCLLAILVGFVLTHLSVKNEIHYLTESASKQEEVQKIAENLSEKTAHNEEMVQEQQDLLLHVAAIAGNISTEAKSLSGESESLACGATQQAASVQQVYAAVETFSSQMKNTVDLAQRIQTDSREMNLYVEEGGTHMGGMLSAVKKIEDSMLSIEHIIKTINDIAFQTNILALNAAVEAARAGEAGKGFAVVADEVRALASNSAKAAKETMEVLSSCQHAVDHGAAVARQTSDALGKIKDSVENVAHRAVDISGVATDQLTTMDKIKEEMNQVSGVIQTTAASAGQVAAMVKEISRQSDQLDTLGR</sequence>
<accession>A0A7X2NM22</accession>
<dbReference type="SUPFAM" id="SSF58104">
    <property type="entry name" value="Methyl-accepting chemotaxis protein (MCP) signaling domain"/>
    <property type="match status" value="1"/>
</dbReference>
<dbReference type="RefSeq" id="WP_154472615.1">
    <property type="nucleotide sequence ID" value="NZ_DBEWUL010000029.1"/>
</dbReference>
<dbReference type="AlphaFoldDB" id="A0A7X2NM22"/>
<dbReference type="PANTHER" id="PTHR43531:SF11">
    <property type="entry name" value="METHYL-ACCEPTING CHEMOTAXIS PROTEIN 3"/>
    <property type="match status" value="1"/>
</dbReference>
<dbReference type="GO" id="GO:0006935">
    <property type="term" value="P:chemotaxis"/>
    <property type="evidence" value="ECO:0007669"/>
    <property type="project" value="UniProtKB-KW"/>
</dbReference>
<evidence type="ECO:0000259" key="6">
    <source>
        <dbReference type="PROSITE" id="PS50192"/>
    </source>
</evidence>
<feature type="domain" description="Methyl-accepting transducer" evidence="5">
    <location>
        <begin position="204"/>
        <end position="433"/>
    </location>
</feature>
<gene>
    <name evidence="7" type="ORF">FYJ39_11480</name>
</gene>
<organism evidence="7 8">
    <name type="scientific">Clostridium porci</name>
    <dbReference type="NCBI Taxonomy" id="2605778"/>
    <lineage>
        <taxon>Bacteria</taxon>
        <taxon>Bacillati</taxon>
        <taxon>Bacillota</taxon>
        <taxon>Clostridia</taxon>
        <taxon>Eubacteriales</taxon>
        <taxon>Clostridiaceae</taxon>
        <taxon>Clostridium</taxon>
    </lineage>
</organism>
<feature type="transmembrane region" description="Helical" evidence="4">
    <location>
        <begin position="99"/>
        <end position="124"/>
    </location>
</feature>
<feature type="domain" description="T-SNARE coiled-coil homology" evidence="6">
    <location>
        <begin position="363"/>
        <end position="425"/>
    </location>
</feature>
<feature type="transmembrane region" description="Helical" evidence="4">
    <location>
        <begin position="136"/>
        <end position="156"/>
    </location>
</feature>
<dbReference type="PROSITE" id="PS50111">
    <property type="entry name" value="CHEMOTAXIS_TRANSDUC_2"/>
    <property type="match status" value="1"/>
</dbReference>
<keyword evidence="3" id="KW-0807">Transducer</keyword>
<dbReference type="Proteomes" id="UP000429958">
    <property type="component" value="Unassembled WGS sequence"/>
</dbReference>
<feature type="transmembrane region" description="Helical" evidence="4">
    <location>
        <begin position="12"/>
        <end position="28"/>
    </location>
</feature>
<evidence type="ECO:0000313" key="8">
    <source>
        <dbReference type="Proteomes" id="UP000429958"/>
    </source>
</evidence>
<keyword evidence="4" id="KW-0812">Transmembrane</keyword>
<comment type="caution">
    <text evidence="7">The sequence shown here is derived from an EMBL/GenBank/DDBJ whole genome shotgun (WGS) entry which is preliminary data.</text>
</comment>
<feature type="transmembrane region" description="Helical" evidence="4">
    <location>
        <begin position="34"/>
        <end position="53"/>
    </location>
</feature>
<keyword evidence="4" id="KW-1133">Transmembrane helix</keyword>
<evidence type="ECO:0000256" key="1">
    <source>
        <dbReference type="ARBA" id="ARBA00022500"/>
    </source>
</evidence>
<dbReference type="GO" id="GO:0007165">
    <property type="term" value="P:signal transduction"/>
    <property type="evidence" value="ECO:0007669"/>
    <property type="project" value="UniProtKB-KW"/>
</dbReference>
<dbReference type="InterPro" id="IPR051310">
    <property type="entry name" value="MCP_chemotaxis"/>
</dbReference>
<keyword evidence="1" id="KW-0145">Chemotaxis</keyword>
<feature type="transmembrane region" description="Helical" evidence="4">
    <location>
        <begin position="60"/>
        <end position="79"/>
    </location>
</feature>
<dbReference type="PROSITE" id="PS50192">
    <property type="entry name" value="T_SNARE"/>
    <property type="match status" value="1"/>
</dbReference>
<dbReference type="PRINTS" id="PR00260">
    <property type="entry name" value="CHEMTRNSDUCR"/>
</dbReference>
<keyword evidence="8" id="KW-1185">Reference proteome</keyword>
<dbReference type="InterPro" id="IPR004089">
    <property type="entry name" value="MCPsignal_dom"/>
</dbReference>
<dbReference type="GO" id="GO:0005886">
    <property type="term" value="C:plasma membrane"/>
    <property type="evidence" value="ECO:0007669"/>
    <property type="project" value="TreeGrafter"/>
</dbReference>
<protein>
    <submittedName>
        <fullName evidence="7">Methyl-accepting chemotaxis protein</fullName>
    </submittedName>
</protein>
<evidence type="ECO:0000256" key="4">
    <source>
        <dbReference type="SAM" id="Phobius"/>
    </source>
</evidence>
<dbReference type="SMART" id="SM00283">
    <property type="entry name" value="MA"/>
    <property type="match status" value="1"/>
</dbReference>
<dbReference type="Gene3D" id="1.10.287.950">
    <property type="entry name" value="Methyl-accepting chemotaxis protein"/>
    <property type="match status" value="1"/>
</dbReference>
<comment type="similarity">
    <text evidence="2">Belongs to the methyl-accepting chemotaxis (MCP) protein family.</text>
</comment>
<dbReference type="GO" id="GO:0004888">
    <property type="term" value="F:transmembrane signaling receptor activity"/>
    <property type="evidence" value="ECO:0007669"/>
    <property type="project" value="InterPro"/>
</dbReference>
<dbReference type="InterPro" id="IPR000727">
    <property type="entry name" value="T_SNARE_dom"/>
</dbReference>
<evidence type="ECO:0000313" key="7">
    <source>
        <dbReference type="EMBL" id="MSS37176.1"/>
    </source>
</evidence>
<name>A0A7X2NM22_9CLOT</name>
<dbReference type="Pfam" id="PF00015">
    <property type="entry name" value="MCPsignal"/>
    <property type="match status" value="1"/>
</dbReference>
<proteinExistence type="inferred from homology"/>
<reference evidence="7 8" key="1">
    <citation type="submission" date="2019-08" db="EMBL/GenBank/DDBJ databases">
        <title>In-depth cultivation of the pig gut microbiome towards novel bacterial diversity and tailored functional studies.</title>
        <authorList>
            <person name="Wylensek D."/>
            <person name="Hitch T.C.A."/>
            <person name="Clavel T."/>
        </authorList>
    </citation>
    <scope>NUCLEOTIDE SEQUENCE [LARGE SCALE GENOMIC DNA]</scope>
    <source>
        <strain evidence="7 8">WCA-389-WT-23D1</strain>
    </source>
</reference>
<dbReference type="PANTHER" id="PTHR43531">
    <property type="entry name" value="PROTEIN ICFG"/>
    <property type="match status" value="1"/>
</dbReference>
<evidence type="ECO:0000256" key="2">
    <source>
        <dbReference type="ARBA" id="ARBA00029447"/>
    </source>
</evidence>
<keyword evidence="4" id="KW-0472">Membrane</keyword>
<evidence type="ECO:0000256" key="3">
    <source>
        <dbReference type="PROSITE-ProRule" id="PRU00284"/>
    </source>
</evidence>
<dbReference type="EMBL" id="VUMD01000009">
    <property type="protein sequence ID" value="MSS37176.1"/>
    <property type="molecule type" value="Genomic_DNA"/>
</dbReference>
<evidence type="ECO:0000259" key="5">
    <source>
        <dbReference type="PROSITE" id="PS50111"/>
    </source>
</evidence>